<dbReference type="PROSITE" id="PS51194">
    <property type="entry name" value="HELICASE_CTER"/>
    <property type="match status" value="1"/>
</dbReference>
<dbReference type="PROSITE" id="PS51192">
    <property type="entry name" value="HELICASE_ATP_BIND_1"/>
    <property type="match status" value="1"/>
</dbReference>
<dbReference type="Pfam" id="PF00270">
    <property type="entry name" value="DEAD"/>
    <property type="match status" value="1"/>
</dbReference>
<dbReference type="EC" id="3.6.4.13" evidence="1"/>
<evidence type="ECO:0000256" key="4">
    <source>
        <dbReference type="ARBA" id="ARBA00022806"/>
    </source>
</evidence>
<name>A0A6N6VUT4_9BACT</name>
<feature type="compositionally biased region" description="Basic and acidic residues" evidence="6">
    <location>
        <begin position="525"/>
        <end position="541"/>
    </location>
</feature>
<evidence type="ECO:0000259" key="7">
    <source>
        <dbReference type="PROSITE" id="PS51192"/>
    </source>
</evidence>
<feature type="compositionally biased region" description="Polar residues" evidence="6">
    <location>
        <begin position="542"/>
        <end position="562"/>
    </location>
</feature>
<dbReference type="SUPFAM" id="SSF52540">
    <property type="entry name" value="P-loop containing nucleoside triphosphate hydrolases"/>
    <property type="match status" value="1"/>
</dbReference>
<dbReference type="Proteomes" id="UP000437748">
    <property type="component" value="Unassembled WGS sequence"/>
</dbReference>
<evidence type="ECO:0000259" key="8">
    <source>
        <dbReference type="PROSITE" id="PS51194"/>
    </source>
</evidence>
<dbReference type="GO" id="GO:0003723">
    <property type="term" value="F:RNA binding"/>
    <property type="evidence" value="ECO:0007669"/>
    <property type="project" value="TreeGrafter"/>
</dbReference>
<proteinExistence type="predicted"/>
<keyword evidence="4 9" id="KW-0347">Helicase</keyword>
<dbReference type="GO" id="GO:0005524">
    <property type="term" value="F:ATP binding"/>
    <property type="evidence" value="ECO:0007669"/>
    <property type="project" value="UniProtKB-KW"/>
</dbReference>
<feature type="region of interest" description="Disordered" evidence="6">
    <location>
        <begin position="522"/>
        <end position="583"/>
    </location>
</feature>
<feature type="domain" description="Helicase ATP-binding" evidence="7">
    <location>
        <begin position="104"/>
        <end position="277"/>
    </location>
</feature>
<dbReference type="Pfam" id="PF00271">
    <property type="entry name" value="Helicase_C"/>
    <property type="match status" value="1"/>
</dbReference>
<dbReference type="InterPro" id="IPR011545">
    <property type="entry name" value="DEAD/DEAH_box_helicase_dom"/>
</dbReference>
<dbReference type="Gene3D" id="3.40.50.300">
    <property type="entry name" value="P-loop containing nucleotide triphosphate hydrolases"/>
    <property type="match status" value="2"/>
</dbReference>
<reference evidence="9 10" key="1">
    <citation type="submission" date="2019-10" db="EMBL/GenBank/DDBJ databases">
        <title>New species of Slilvanegrellaceae.</title>
        <authorList>
            <person name="Pitt A."/>
            <person name="Hahn M.W."/>
        </authorList>
    </citation>
    <scope>NUCLEOTIDE SEQUENCE [LARGE SCALE GENOMIC DNA]</scope>
    <source>
        <strain evidence="9 10">SP-Ram-0.45-NSY-1</strain>
    </source>
</reference>
<evidence type="ECO:0000256" key="6">
    <source>
        <dbReference type="SAM" id="MobiDB-lite"/>
    </source>
</evidence>
<dbReference type="PANTHER" id="PTHR47963">
    <property type="entry name" value="DEAD-BOX ATP-DEPENDENT RNA HELICASE 47, MITOCHONDRIAL"/>
    <property type="match status" value="1"/>
</dbReference>
<evidence type="ECO:0000256" key="3">
    <source>
        <dbReference type="ARBA" id="ARBA00022801"/>
    </source>
</evidence>
<evidence type="ECO:0000256" key="1">
    <source>
        <dbReference type="ARBA" id="ARBA00012552"/>
    </source>
</evidence>
<evidence type="ECO:0000256" key="5">
    <source>
        <dbReference type="ARBA" id="ARBA00022840"/>
    </source>
</evidence>
<accession>A0A6N6VUT4</accession>
<dbReference type="AlphaFoldDB" id="A0A6N6VUT4"/>
<sequence length="680" mass="75845">MPQNTLFPDIEIETIKHEPVVKIEATVKSEEKKTMSYTLPYKEEPKLKVLQAESSPAPSYVVPDESENTKKRVRFENIIANDFIIEAIKKAGFSEPNETLQKALSASLRGSDVLLIKPKQVEGFLIGTVTAASKILSESLPKGAAHSPSVLFISPTQSKADELYKASHSIFQSLGISISKLDEDELKETELGQPIDVLVSTPKSLNKAIQNKSIKSKNVGLYFAFEAQSFSNEESITDLELTLAELPQERTQKIISANENSPYVREFSFKFLEDPEYITTLPSQIKERQPKQFAHALQATQKFQVLLGHLKTHKPNCAAIFANTKPVAEWIAFKLHGNGVKVELITSQISSQKRIALIKSIKSGDVNVIVTTDAISKSLGIRELSCIYNFDLPDSPSTFMNRICRIEGAKNPIAVSFICEDYGFNIKAIENTLGFKIHIANPDKNYFNMKDISEYPLESSGKVKRIGVSYEEEEVTAVADDITPISKPETITQEPIQKVTKKYEIETPVQKDNVSTAAFTAKLYPRPESETKEEITAKEGSKSQTASFNQKPFEQRKASYQQGHKHQQDGGTTNRQTTDKFNRRDERAKDAIDAARHAAKTANDKRKDRSTQKISTPPKRPGLFDIMVSLVQDAVQSAAVAAKDSVATNIQENLPTLSNVLDRFKILKKPSKLQDEHKKN</sequence>
<organism evidence="9 10">
    <name type="scientific">Silvanigrella paludirubra</name>
    <dbReference type="NCBI Taxonomy" id="2499159"/>
    <lineage>
        <taxon>Bacteria</taxon>
        <taxon>Pseudomonadati</taxon>
        <taxon>Bdellovibrionota</taxon>
        <taxon>Oligoflexia</taxon>
        <taxon>Silvanigrellales</taxon>
        <taxon>Silvanigrellaceae</taxon>
        <taxon>Silvanigrella</taxon>
    </lineage>
</organism>
<dbReference type="GO" id="GO:0016787">
    <property type="term" value="F:hydrolase activity"/>
    <property type="evidence" value="ECO:0007669"/>
    <property type="project" value="UniProtKB-KW"/>
</dbReference>
<dbReference type="EMBL" id="WFLM01000002">
    <property type="protein sequence ID" value="KAB8039953.1"/>
    <property type="molecule type" value="Genomic_DNA"/>
</dbReference>
<protein>
    <recommendedName>
        <fullName evidence="1">RNA helicase</fullName>
        <ecNumber evidence="1">3.6.4.13</ecNumber>
    </recommendedName>
</protein>
<dbReference type="InterPro" id="IPR050547">
    <property type="entry name" value="DEAD_box_RNA_helicases"/>
</dbReference>
<dbReference type="InterPro" id="IPR001650">
    <property type="entry name" value="Helicase_C-like"/>
</dbReference>
<dbReference type="PANTHER" id="PTHR47963:SF8">
    <property type="entry name" value="ATP-DEPENDENT RNA HELICASE DEAD"/>
    <property type="match status" value="1"/>
</dbReference>
<dbReference type="InterPro" id="IPR014001">
    <property type="entry name" value="Helicase_ATP-bd"/>
</dbReference>
<comment type="caution">
    <text evidence="9">The sequence shown here is derived from an EMBL/GenBank/DDBJ whole genome shotgun (WGS) entry which is preliminary data.</text>
</comment>
<evidence type="ECO:0000256" key="2">
    <source>
        <dbReference type="ARBA" id="ARBA00022741"/>
    </source>
</evidence>
<dbReference type="GO" id="GO:0003724">
    <property type="term" value="F:RNA helicase activity"/>
    <property type="evidence" value="ECO:0007669"/>
    <property type="project" value="UniProtKB-EC"/>
</dbReference>
<feature type="compositionally biased region" description="Basic and acidic residues" evidence="6">
    <location>
        <begin position="596"/>
        <end position="611"/>
    </location>
</feature>
<feature type="region of interest" description="Disordered" evidence="6">
    <location>
        <begin position="596"/>
        <end position="620"/>
    </location>
</feature>
<evidence type="ECO:0000313" key="10">
    <source>
        <dbReference type="Proteomes" id="UP000437748"/>
    </source>
</evidence>
<keyword evidence="3" id="KW-0378">Hydrolase</keyword>
<gene>
    <name evidence="9" type="ORF">GCL60_06740</name>
</gene>
<dbReference type="SMART" id="SM00490">
    <property type="entry name" value="HELICc"/>
    <property type="match status" value="1"/>
</dbReference>
<dbReference type="InterPro" id="IPR027417">
    <property type="entry name" value="P-loop_NTPase"/>
</dbReference>
<evidence type="ECO:0000313" key="9">
    <source>
        <dbReference type="EMBL" id="KAB8039953.1"/>
    </source>
</evidence>
<feature type="domain" description="Helicase C-terminal" evidence="8">
    <location>
        <begin position="302"/>
        <end position="453"/>
    </location>
</feature>
<keyword evidence="5" id="KW-0067">ATP-binding</keyword>
<keyword evidence="2" id="KW-0547">Nucleotide-binding</keyword>
<keyword evidence="10" id="KW-1185">Reference proteome</keyword>